<feature type="compositionally biased region" description="Polar residues" evidence="4">
    <location>
        <begin position="451"/>
        <end position="466"/>
    </location>
</feature>
<name>A0A5N6RAE9_9ROSI</name>
<sequence>MEVCCDLEVDVNGEETFMVDKKIIASYSGRLSKLFGKSKGSTRNLKVIFHDFPGGAESFELMSRFCYNNGKTHISPSNISLLHCAAQFMEMNNSVSATNNLIEQTEKSLEEISYWTWSELLVALKQCQHLLPLVNSSDVLQKCLDSLAGRLALASEASPCPSTSSPDSSGFRFSCDTKSTESLKTSLSRGTWWFEDLLILNPVLVEMVVKSMVVRKIDHLMISRFLFYYQKSKFYAATSDEKRKVIETVIDMLYTLDGSSVSCKSLFGILRVSMTLNISKSSRNKLESMIGSQLDQAALDNLLVPSPHGMNYLYDVNLVLRFLKAFLRGGICQASAMKLRKVASLMDSYIAEVAPDPRLKPSKFLALAMALPDSARDSYDGLYRAVDMFLEVHAGLSEDEKLNICCALNYEKLSAEVCVHLSQNTKFPSKSAVQALISQQYKLKGLLHGTNNSKPYTDSPCTSTEGRSMGKNDEASDQVVLYAGKLDVLSDNEKLKAHLQGMQWRVTELEKVCKKMQTQMAKIMKYRISKQGHTRSLPRLCS</sequence>
<feature type="region of interest" description="Disordered" evidence="4">
    <location>
        <begin position="451"/>
        <end position="472"/>
    </location>
</feature>
<organism evidence="7 8">
    <name type="scientific">Carpinus fangiana</name>
    <dbReference type="NCBI Taxonomy" id="176857"/>
    <lineage>
        <taxon>Eukaryota</taxon>
        <taxon>Viridiplantae</taxon>
        <taxon>Streptophyta</taxon>
        <taxon>Embryophyta</taxon>
        <taxon>Tracheophyta</taxon>
        <taxon>Spermatophyta</taxon>
        <taxon>Magnoliopsida</taxon>
        <taxon>eudicotyledons</taxon>
        <taxon>Gunneridae</taxon>
        <taxon>Pentapetalae</taxon>
        <taxon>rosids</taxon>
        <taxon>fabids</taxon>
        <taxon>Fagales</taxon>
        <taxon>Betulaceae</taxon>
        <taxon>Carpinus</taxon>
    </lineage>
</organism>
<evidence type="ECO:0000256" key="2">
    <source>
        <dbReference type="ARBA" id="ARBA00022786"/>
    </source>
</evidence>
<dbReference type="InterPro" id="IPR027356">
    <property type="entry name" value="NPH3_dom"/>
</dbReference>
<keyword evidence="2" id="KW-0833">Ubl conjugation pathway</keyword>
<reference evidence="7 8" key="1">
    <citation type="submission" date="2019-06" db="EMBL/GenBank/DDBJ databases">
        <title>A chromosomal-level reference genome of Carpinus fangiana (Coryloideae, Betulaceae).</title>
        <authorList>
            <person name="Yang X."/>
            <person name="Wang Z."/>
            <person name="Zhang L."/>
            <person name="Hao G."/>
            <person name="Liu J."/>
            <person name="Yang Y."/>
        </authorList>
    </citation>
    <scope>NUCLEOTIDE SEQUENCE [LARGE SCALE GENOMIC DNA]</scope>
    <source>
        <strain evidence="7">Cfa_2016G</strain>
        <tissue evidence="7">Leaf</tissue>
    </source>
</reference>
<evidence type="ECO:0000256" key="1">
    <source>
        <dbReference type="ARBA" id="ARBA00004906"/>
    </source>
</evidence>
<dbReference type="PROSITE" id="PS51649">
    <property type="entry name" value="NPH3"/>
    <property type="match status" value="1"/>
</dbReference>
<dbReference type="InterPro" id="IPR000210">
    <property type="entry name" value="BTB/POZ_dom"/>
</dbReference>
<gene>
    <name evidence="7" type="ORF">FH972_014467</name>
</gene>
<dbReference type="Gene3D" id="3.30.710.10">
    <property type="entry name" value="Potassium Channel Kv1.1, Chain A"/>
    <property type="match status" value="1"/>
</dbReference>
<dbReference type="AlphaFoldDB" id="A0A5N6RAE9"/>
<dbReference type="PROSITE" id="PS50097">
    <property type="entry name" value="BTB"/>
    <property type="match status" value="1"/>
</dbReference>
<dbReference type="Proteomes" id="UP000327013">
    <property type="component" value="Chromosome 6"/>
</dbReference>
<proteinExistence type="inferred from homology"/>
<comment type="pathway">
    <text evidence="1">Protein modification; protein ubiquitination.</text>
</comment>
<comment type="similarity">
    <text evidence="3">Belongs to the NPH3 family.</text>
</comment>
<dbReference type="Pfam" id="PF03000">
    <property type="entry name" value="NPH3"/>
    <property type="match status" value="1"/>
</dbReference>
<dbReference type="SUPFAM" id="SSF54695">
    <property type="entry name" value="POZ domain"/>
    <property type="match status" value="1"/>
</dbReference>
<evidence type="ECO:0000313" key="7">
    <source>
        <dbReference type="EMBL" id="KAE8075779.1"/>
    </source>
</evidence>
<dbReference type="OrthoDB" id="624345at2759"/>
<dbReference type="InterPro" id="IPR011333">
    <property type="entry name" value="SKP1/BTB/POZ_sf"/>
</dbReference>
<protein>
    <recommendedName>
        <fullName evidence="9">NPH3 domain-containing protein</fullName>
    </recommendedName>
</protein>
<feature type="domain" description="BTB" evidence="5">
    <location>
        <begin position="5"/>
        <end position="69"/>
    </location>
</feature>
<dbReference type="Pfam" id="PF00651">
    <property type="entry name" value="BTB"/>
    <property type="match status" value="1"/>
</dbReference>
<evidence type="ECO:0000256" key="4">
    <source>
        <dbReference type="SAM" id="MobiDB-lite"/>
    </source>
</evidence>
<evidence type="ECO:0000259" key="5">
    <source>
        <dbReference type="PROSITE" id="PS50097"/>
    </source>
</evidence>
<evidence type="ECO:0008006" key="9">
    <source>
        <dbReference type="Google" id="ProtNLM"/>
    </source>
</evidence>
<evidence type="ECO:0000259" key="6">
    <source>
        <dbReference type="PROSITE" id="PS51649"/>
    </source>
</evidence>
<dbReference type="SMART" id="SM00225">
    <property type="entry name" value="BTB"/>
    <property type="match status" value="1"/>
</dbReference>
<dbReference type="GO" id="GO:0016567">
    <property type="term" value="P:protein ubiquitination"/>
    <property type="evidence" value="ECO:0007669"/>
    <property type="project" value="UniProtKB-UniPathway"/>
</dbReference>
<dbReference type="PANTHER" id="PTHR32370">
    <property type="entry name" value="OS12G0117600 PROTEIN"/>
    <property type="match status" value="1"/>
</dbReference>
<dbReference type="EMBL" id="CM017326">
    <property type="protein sequence ID" value="KAE8075779.1"/>
    <property type="molecule type" value="Genomic_DNA"/>
</dbReference>
<dbReference type="UniPathway" id="UPA00143"/>
<evidence type="ECO:0000313" key="8">
    <source>
        <dbReference type="Proteomes" id="UP000327013"/>
    </source>
</evidence>
<dbReference type="InterPro" id="IPR043454">
    <property type="entry name" value="NPH3/RPT2-like"/>
</dbReference>
<keyword evidence="8" id="KW-1185">Reference proteome</keyword>
<accession>A0A5N6RAE9</accession>
<feature type="domain" description="NPH3" evidence="6">
    <location>
        <begin position="191"/>
        <end position="442"/>
    </location>
</feature>
<evidence type="ECO:0000256" key="3">
    <source>
        <dbReference type="PROSITE-ProRule" id="PRU00982"/>
    </source>
</evidence>